<sequence length="112" mass="12481">MSTLSNSFMVQPPSQPICDRIITYNNRTAVIPGYEGIPQNLLINVVSWVVRCSKTLYEACSYFCFCSQFYASSLGITAKSHCQNPEEASGRRCSFPKCAGPRWKQARSTALT</sequence>
<keyword evidence="2" id="KW-1185">Reference proteome</keyword>
<reference key="2">
    <citation type="submission" date="2011-10" db="EMBL/GenBank/DDBJ databases">
        <title>The genome and transcriptome sequence of Clonorchis sinensis provide insights into the carcinogenic liver fluke.</title>
        <authorList>
            <person name="Wang X."/>
            <person name="Huang Y."/>
            <person name="Chen W."/>
            <person name="Liu H."/>
            <person name="Guo L."/>
            <person name="Chen Y."/>
            <person name="Luo F."/>
            <person name="Zhou W."/>
            <person name="Sun J."/>
            <person name="Mao Q."/>
            <person name="Liang P."/>
            <person name="Zhou C."/>
            <person name="Tian Y."/>
            <person name="Men J."/>
            <person name="Lv X."/>
            <person name="Huang L."/>
            <person name="Zhou J."/>
            <person name="Hu Y."/>
            <person name="Li R."/>
            <person name="Zhang F."/>
            <person name="Lei H."/>
            <person name="Li X."/>
            <person name="Hu X."/>
            <person name="Liang C."/>
            <person name="Xu J."/>
            <person name="Wu Z."/>
            <person name="Yu X."/>
        </authorList>
    </citation>
    <scope>NUCLEOTIDE SEQUENCE</scope>
    <source>
        <strain>Henan</strain>
    </source>
</reference>
<dbReference type="EMBL" id="DF143823">
    <property type="protein sequence ID" value="GAA54246.1"/>
    <property type="molecule type" value="Genomic_DNA"/>
</dbReference>
<dbReference type="AlphaFoldDB" id="G7YMR5"/>
<protein>
    <submittedName>
        <fullName evidence="1">Metazoan probable membrane protein</fullName>
    </submittedName>
</protein>
<evidence type="ECO:0000313" key="2">
    <source>
        <dbReference type="Proteomes" id="UP000008909"/>
    </source>
</evidence>
<name>G7YMR5_CLOSI</name>
<organism evidence="1 2">
    <name type="scientific">Clonorchis sinensis</name>
    <name type="common">Chinese liver fluke</name>
    <dbReference type="NCBI Taxonomy" id="79923"/>
    <lineage>
        <taxon>Eukaryota</taxon>
        <taxon>Metazoa</taxon>
        <taxon>Spiralia</taxon>
        <taxon>Lophotrochozoa</taxon>
        <taxon>Platyhelminthes</taxon>
        <taxon>Trematoda</taxon>
        <taxon>Digenea</taxon>
        <taxon>Opisthorchiida</taxon>
        <taxon>Opisthorchiata</taxon>
        <taxon>Opisthorchiidae</taxon>
        <taxon>Clonorchis</taxon>
    </lineage>
</organism>
<accession>G7YMR5</accession>
<evidence type="ECO:0000313" key="1">
    <source>
        <dbReference type="EMBL" id="GAA54246.1"/>
    </source>
</evidence>
<proteinExistence type="predicted"/>
<reference evidence="1" key="1">
    <citation type="journal article" date="2011" name="Genome Biol.">
        <title>The draft genome of the carcinogenic human liver fluke Clonorchis sinensis.</title>
        <authorList>
            <person name="Wang X."/>
            <person name="Chen W."/>
            <person name="Huang Y."/>
            <person name="Sun J."/>
            <person name="Men J."/>
            <person name="Liu H."/>
            <person name="Luo F."/>
            <person name="Guo L."/>
            <person name="Lv X."/>
            <person name="Deng C."/>
            <person name="Zhou C."/>
            <person name="Fan Y."/>
            <person name="Li X."/>
            <person name="Huang L."/>
            <person name="Hu Y."/>
            <person name="Liang C."/>
            <person name="Hu X."/>
            <person name="Xu J."/>
            <person name="Yu X."/>
        </authorList>
    </citation>
    <scope>NUCLEOTIDE SEQUENCE [LARGE SCALE GENOMIC DNA]</scope>
    <source>
        <strain evidence="1">Henan</strain>
    </source>
</reference>
<gene>
    <name evidence="1" type="ORF">CLF_113001</name>
</gene>
<dbReference type="Proteomes" id="UP000008909">
    <property type="component" value="Unassembled WGS sequence"/>
</dbReference>